<dbReference type="AlphaFoldDB" id="A0A9P6DYX7"/>
<evidence type="ECO:0000256" key="2">
    <source>
        <dbReference type="SAM" id="MobiDB-lite"/>
    </source>
</evidence>
<reference evidence="3" key="1">
    <citation type="journal article" date="2020" name="Nat. Commun.">
        <title>Large-scale genome sequencing of mycorrhizal fungi provides insights into the early evolution of symbiotic traits.</title>
        <authorList>
            <person name="Miyauchi S."/>
            <person name="Kiss E."/>
            <person name="Kuo A."/>
            <person name="Drula E."/>
            <person name="Kohler A."/>
            <person name="Sanchez-Garcia M."/>
            <person name="Morin E."/>
            <person name="Andreopoulos B."/>
            <person name="Barry K.W."/>
            <person name="Bonito G."/>
            <person name="Buee M."/>
            <person name="Carver A."/>
            <person name="Chen C."/>
            <person name="Cichocki N."/>
            <person name="Clum A."/>
            <person name="Culley D."/>
            <person name="Crous P.W."/>
            <person name="Fauchery L."/>
            <person name="Girlanda M."/>
            <person name="Hayes R.D."/>
            <person name="Keri Z."/>
            <person name="LaButti K."/>
            <person name="Lipzen A."/>
            <person name="Lombard V."/>
            <person name="Magnuson J."/>
            <person name="Maillard F."/>
            <person name="Murat C."/>
            <person name="Nolan M."/>
            <person name="Ohm R.A."/>
            <person name="Pangilinan J."/>
            <person name="Pereira M.F."/>
            <person name="Perotto S."/>
            <person name="Peter M."/>
            <person name="Pfister S."/>
            <person name="Riley R."/>
            <person name="Sitrit Y."/>
            <person name="Stielow J.B."/>
            <person name="Szollosi G."/>
            <person name="Zifcakova L."/>
            <person name="Stursova M."/>
            <person name="Spatafora J.W."/>
            <person name="Tedersoo L."/>
            <person name="Vaario L.M."/>
            <person name="Yamada A."/>
            <person name="Yan M."/>
            <person name="Wang P."/>
            <person name="Xu J."/>
            <person name="Bruns T."/>
            <person name="Baldrian P."/>
            <person name="Vilgalys R."/>
            <person name="Dunand C."/>
            <person name="Henrissat B."/>
            <person name="Grigoriev I.V."/>
            <person name="Hibbett D."/>
            <person name="Nagy L.G."/>
            <person name="Martin F.M."/>
        </authorList>
    </citation>
    <scope>NUCLEOTIDE SEQUENCE</scope>
    <source>
        <strain evidence="3">UP504</strain>
    </source>
</reference>
<accession>A0A9P6DYX7</accession>
<dbReference type="Proteomes" id="UP000886523">
    <property type="component" value="Unassembled WGS sequence"/>
</dbReference>
<feature type="region of interest" description="Disordered" evidence="2">
    <location>
        <begin position="32"/>
        <end position="83"/>
    </location>
</feature>
<feature type="compositionally biased region" description="Low complexity" evidence="2">
    <location>
        <begin position="325"/>
        <end position="339"/>
    </location>
</feature>
<evidence type="ECO:0000313" key="4">
    <source>
        <dbReference type="Proteomes" id="UP000886523"/>
    </source>
</evidence>
<name>A0A9P6DYX7_9AGAM</name>
<evidence type="ECO:0000313" key="3">
    <source>
        <dbReference type="EMBL" id="KAF9518917.1"/>
    </source>
</evidence>
<evidence type="ECO:0000256" key="1">
    <source>
        <dbReference type="SAM" id="Coils"/>
    </source>
</evidence>
<sequence length="459" mass="50261">MGIQASTELSVASIVPNTFHITLEDSLTEAPGQLCMSGLPPRPTPPGVPSSINTPHRGHRPSSPSVPHRRLPSPRLNRRAENLTRTSALPIGIEQENENGTATIVTFLPRVGGLLNQTENWIWSDGDENVALNILVMTMSEIDPRLGTVSQRITVGGVNVQTLQVIENGDRMGVTTGRRLLHDDVHQTAMYLYLDLRSPRPRDWAHSPRRRVSPPRKSRSRSPHREDHPESRGEPSARHSSRRQRSLTPAQPTEPLPLSPGELEDHIKTNNNNQAKKRELSSPPIASPPPGDSRPQVKEVLPRLAPSVQHQSPHSQAPAAKNQESHPSLTKSSMSPSTSKGDEIAEEHKQGSDYNSVSDAHGTEDGQKIAEVIAVGKKAADDRARLSAEIKRAKQELVLATLDLIFAEDRRKIAERQRINMEKGLPLDAFDGLVRDGVIDDMGILAASTQSVAVDVVTE</sequence>
<proteinExistence type="predicted"/>
<dbReference type="EMBL" id="MU128921">
    <property type="protein sequence ID" value="KAF9518917.1"/>
    <property type="molecule type" value="Genomic_DNA"/>
</dbReference>
<feature type="compositionally biased region" description="Basic and acidic residues" evidence="2">
    <location>
        <begin position="340"/>
        <end position="351"/>
    </location>
</feature>
<feature type="compositionally biased region" description="Basic and acidic residues" evidence="2">
    <location>
        <begin position="223"/>
        <end position="237"/>
    </location>
</feature>
<keyword evidence="4" id="KW-1185">Reference proteome</keyword>
<feature type="compositionally biased region" description="Basic residues" evidence="2">
    <location>
        <begin position="207"/>
        <end position="222"/>
    </location>
</feature>
<organism evidence="3 4">
    <name type="scientific">Hydnum rufescens UP504</name>
    <dbReference type="NCBI Taxonomy" id="1448309"/>
    <lineage>
        <taxon>Eukaryota</taxon>
        <taxon>Fungi</taxon>
        <taxon>Dikarya</taxon>
        <taxon>Basidiomycota</taxon>
        <taxon>Agaricomycotina</taxon>
        <taxon>Agaricomycetes</taxon>
        <taxon>Cantharellales</taxon>
        <taxon>Hydnaceae</taxon>
        <taxon>Hydnum</taxon>
    </lineage>
</organism>
<keyword evidence="1" id="KW-0175">Coiled coil</keyword>
<gene>
    <name evidence="3" type="ORF">BS47DRAFT_1482400</name>
</gene>
<protein>
    <submittedName>
        <fullName evidence="3">Uncharacterized protein</fullName>
    </submittedName>
</protein>
<feature type="region of interest" description="Disordered" evidence="2">
    <location>
        <begin position="200"/>
        <end position="362"/>
    </location>
</feature>
<feature type="coiled-coil region" evidence="1">
    <location>
        <begin position="376"/>
        <end position="403"/>
    </location>
</feature>
<comment type="caution">
    <text evidence="3">The sequence shown here is derived from an EMBL/GenBank/DDBJ whole genome shotgun (WGS) entry which is preliminary data.</text>
</comment>